<comment type="similarity">
    <text evidence="6 14">Belongs to the class-IV pyridoxal-phosphate-dependent aminotransferase family.</text>
</comment>
<evidence type="ECO:0000256" key="6">
    <source>
        <dbReference type="ARBA" id="ARBA00009320"/>
    </source>
</evidence>
<comment type="pathway">
    <text evidence="4">Amino-acid biosynthesis; L-valine biosynthesis; L-valine from pyruvate: step 4/4.</text>
</comment>
<name>A0A947D3B9_9HYPH</name>
<gene>
    <name evidence="16" type="ORF">KL771_10965</name>
</gene>
<dbReference type="PANTHER" id="PTHR42743">
    <property type="entry name" value="AMINO-ACID AMINOTRANSFERASE"/>
    <property type="match status" value="1"/>
</dbReference>
<keyword evidence="16" id="KW-0808">Transferase</keyword>
<evidence type="ECO:0000256" key="8">
    <source>
        <dbReference type="ARBA" id="ARBA00014472"/>
    </source>
</evidence>
<dbReference type="GO" id="GO:0009082">
    <property type="term" value="P:branched-chain amino acid biosynthetic process"/>
    <property type="evidence" value="ECO:0007669"/>
    <property type="project" value="UniProtKB-KW"/>
</dbReference>
<accession>A0A947D3B9</accession>
<dbReference type="InterPro" id="IPR043131">
    <property type="entry name" value="BCAT-like_N"/>
</dbReference>
<comment type="catalytic activity">
    <reaction evidence="11">
        <text>L-valine + 2-oxoglutarate = 3-methyl-2-oxobutanoate + L-glutamate</text>
        <dbReference type="Rhea" id="RHEA:24813"/>
        <dbReference type="ChEBI" id="CHEBI:11851"/>
        <dbReference type="ChEBI" id="CHEBI:16810"/>
        <dbReference type="ChEBI" id="CHEBI:29985"/>
        <dbReference type="ChEBI" id="CHEBI:57762"/>
        <dbReference type="EC" id="2.6.1.42"/>
    </reaction>
</comment>
<sequence>MGNKTIAYSRTWTFFEDAWHEGNVRIMGPRTHGAWLGSTVFDGARAFEGVTPDLDRHFERVNRSASNFRLKPVVSVEAWMTLAREGIAKFGPKPELYIRPMYWAENGYGGGVRFDPETTDWALSIYESPMPAPAGASVTLSPYRRPTAECAPVDAKAGCLYPNNARALMEADARGFTNCLLRDMLGNIAETANSNVFMARDGVVYTPAPNGTFLSGITRDRVIGLLRAAGVTVVETSLSYADFQTADEIFTSGNFAKVSPIVRIDERELQPGPFCRKARQLYWDFAHS</sequence>
<comment type="caution">
    <text evidence="16">The sequence shown here is derived from an EMBL/GenBank/DDBJ whole genome shotgun (WGS) entry which is preliminary data.</text>
</comment>
<evidence type="ECO:0000256" key="12">
    <source>
        <dbReference type="ARBA" id="ARBA00048798"/>
    </source>
</evidence>
<dbReference type="AlphaFoldDB" id="A0A947D3B9"/>
<dbReference type="InterPro" id="IPR043132">
    <property type="entry name" value="BCAT-like_C"/>
</dbReference>
<evidence type="ECO:0000256" key="9">
    <source>
        <dbReference type="ARBA" id="ARBA00022898"/>
    </source>
</evidence>
<keyword evidence="17" id="KW-1185">Reference proteome</keyword>
<dbReference type="GO" id="GO:0005829">
    <property type="term" value="C:cytosol"/>
    <property type="evidence" value="ECO:0007669"/>
    <property type="project" value="TreeGrafter"/>
</dbReference>
<evidence type="ECO:0000256" key="15">
    <source>
        <dbReference type="RuleBase" id="RU004516"/>
    </source>
</evidence>
<evidence type="ECO:0000256" key="4">
    <source>
        <dbReference type="ARBA" id="ARBA00004931"/>
    </source>
</evidence>
<evidence type="ECO:0000313" key="16">
    <source>
        <dbReference type="EMBL" id="MBT9289981.1"/>
    </source>
</evidence>
<keyword evidence="10" id="KW-0028">Amino-acid biosynthesis</keyword>
<dbReference type="InterPro" id="IPR018300">
    <property type="entry name" value="Aminotrans_IV_CS"/>
</dbReference>
<keyword evidence="16" id="KW-0032">Aminotransferase</keyword>
<evidence type="ECO:0000256" key="1">
    <source>
        <dbReference type="ARBA" id="ARBA00001933"/>
    </source>
</evidence>
<dbReference type="Gene3D" id="3.30.470.10">
    <property type="match status" value="1"/>
</dbReference>
<evidence type="ECO:0000313" key="17">
    <source>
        <dbReference type="Proteomes" id="UP000766595"/>
    </source>
</evidence>
<comment type="function">
    <text evidence="2">Acts on leucine, isoleucine and valine.</text>
</comment>
<dbReference type="RefSeq" id="WP_261968607.1">
    <property type="nucleotide sequence ID" value="NZ_JAHHZF010000005.1"/>
</dbReference>
<dbReference type="PROSITE" id="PS00770">
    <property type="entry name" value="AA_TRANSFER_CLASS_4"/>
    <property type="match status" value="1"/>
</dbReference>
<evidence type="ECO:0000256" key="5">
    <source>
        <dbReference type="ARBA" id="ARBA00005072"/>
    </source>
</evidence>
<dbReference type="Gene3D" id="3.20.10.10">
    <property type="entry name" value="D-amino Acid Aminotransferase, subunit A, domain 2"/>
    <property type="match status" value="1"/>
</dbReference>
<dbReference type="PANTHER" id="PTHR42743:SF11">
    <property type="entry name" value="AMINODEOXYCHORISMATE LYASE"/>
    <property type="match status" value="1"/>
</dbReference>
<dbReference type="Pfam" id="PF01063">
    <property type="entry name" value="Aminotran_4"/>
    <property type="match status" value="1"/>
</dbReference>
<evidence type="ECO:0000256" key="14">
    <source>
        <dbReference type="RuleBase" id="RU004106"/>
    </source>
</evidence>
<dbReference type="Proteomes" id="UP000766595">
    <property type="component" value="Unassembled WGS sequence"/>
</dbReference>
<evidence type="ECO:0000256" key="13">
    <source>
        <dbReference type="ARBA" id="ARBA00049229"/>
    </source>
</evidence>
<comment type="cofactor">
    <cofactor evidence="1 15">
        <name>pyridoxal 5'-phosphate</name>
        <dbReference type="ChEBI" id="CHEBI:597326"/>
    </cofactor>
</comment>
<dbReference type="GO" id="GO:0004084">
    <property type="term" value="F:branched-chain-amino-acid transaminase activity"/>
    <property type="evidence" value="ECO:0007669"/>
    <property type="project" value="UniProtKB-EC"/>
</dbReference>
<keyword evidence="10" id="KW-0100">Branched-chain amino acid biosynthesis</keyword>
<dbReference type="InterPro" id="IPR050571">
    <property type="entry name" value="Class-IV_PLP-Dep_Aminotrnsfr"/>
</dbReference>
<organism evidence="16 17">
    <name type="scientific">Prosthecodimorpha staleyi</name>
    <dbReference type="NCBI Taxonomy" id="2840188"/>
    <lineage>
        <taxon>Bacteria</taxon>
        <taxon>Pseudomonadati</taxon>
        <taxon>Pseudomonadota</taxon>
        <taxon>Alphaproteobacteria</taxon>
        <taxon>Hyphomicrobiales</taxon>
        <taxon>Ancalomicrobiaceae</taxon>
        <taxon>Prosthecodimorpha</taxon>
    </lineage>
</organism>
<evidence type="ECO:0000256" key="7">
    <source>
        <dbReference type="ARBA" id="ARBA00013053"/>
    </source>
</evidence>
<dbReference type="InterPro" id="IPR036038">
    <property type="entry name" value="Aminotransferase-like"/>
</dbReference>
<evidence type="ECO:0000256" key="10">
    <source>
        <dbReference type="ARBA" id="ARBA00023304"/>
    </source>
</evidence>
<comment type="pathway">
    <text evidence="5">Amino-acid biosynthesis; L-leucine biosynthesis; L-leucine from 3-methyl-2-oxobutanoate: step 4/4.</text>
</comment>
<evidence type="ECO:0000256" key="2">
    <source>
        <dbReference type="ARBA" id="ARBA00003109"/>
    </source>
</evidence>
<dbReference type="EC" id="2.6.1.42" evidence="7"/>
<keyword evidence="9 15" id="KW-0663">Pyridoxal phosphate</keyword>
<comment type="catalytic activity">
    <reaction evidence="12">
        <text>L-isoleucine + 2-oxoglutarate = (S)-3-methyl-2-oxopentanoate + L-glutamate</text>
        <dbReference type="Rhea" id="RHEA:24801"/>
        <dbReference type="ChEBI" id="CHEBI:16810"/>
        <dbReference type="ChEBI" id="CHEBI:29985"/>
        <dbReference type="ChEBI" id="CHEBI:35146"/>
        <dbReference type="ChEBI" id="CHEBI:58045"/>
        <dbReference type="EC" id="2.6.1.42"/>
    </reaction>
</comment>
<dbReference type="NCBIfam" id="NF009896">
    <property type="entry name" value="PRK13356.1"/>
    <property type="match status" value="1"/>
</dbReference>
<reference evidence="16 17" key="1">
    <citation type="submission" date="2021-06" db="EMBL/GenBank/DDBJ databases">
        <authorList>
            <person name="Grouzdev D.S."/>
            <person name="Koziaeva V."/>
        </authorList>
    </citation>
    <scope>NUCLEOTIDE SEQUENCE [LARGE SCALE GENOMIC DNA]</scope>
    <source>
        <strain evidence="16 17">22</strain>
    </source>
</reference>
<comment type="catalytic activity">
    <reaction evidence="13">
        <text>L-leucine + 2-oxoglutarate = 4-methyl-2-oxopentanoate + L-glutamate</text>
        <dbReference type="Rhea" id="RHEA:18321"/>
        <dbReference type="ChEBI" id="CHEBI:16810"/>
        <dbReference type="ChEBI" id="CHEBI:17865"/>
        <dbReference type="ChEBI" id="CHEBI:29985"/>
        <dbReference type="ChEBI" id="CHEBI:57427"/>
        <dbReference type="EC" id="2.6.1.42"/>
    </reaction>
</comment>
<evidence type="ECO:0000256" key="11">
    <source>
        <dbReference type="ARBA" id="ARBA00048212"/>
    </source>
</evidence>
<dbReference type="EMBL" id="JAHHZF010000005">
    <property type="protein sequence ID" value="MBT9289981.1"/>
    <property type="molecule type" value="Genomic_DNA"/>
</dbReference>
<evidence type="ECO:0000256" key="3">
    <source>
        <dbReference type="ARBA" id="ARBA00004824"/>
    </source>
</evidence>
<dbReference type="SUPFAM" id="SSF56752">
    <property type="entry name" value="D-aminoacid aminotransferase-like PLP-dependent enzymes"/>
    <property type="match status" value="1"/>
</dbReference>
<proteinExistence type="inferred from homology"/>
<protein>
    <recommendedName>
        <fullName evidence="8">Probable branched-chain-amino-acid aminotransferase</fullName>
        <ecNumber evidence="7">2.6.1.42</ecNumber>
    </recommendedName>
</protein>
<comment type="pathway">
    <text evidence="3">Amino-acid biosynthesis; L-isoleucine biosynthesis; L-isoleucine from 2-oxobutanoate: step 4/4.</text>
</comment>
<dbReference type="InterPro" id="IPR001544">
    <property type="entry name" value="Aminotrans_IV"/>
</dbReference>